<organism evidence="1 2">
    <name type="scientific">Intoshia linei</name>
    <dbReference type="NCBI Taxonomy" id="1819745"/>
    <lineage>
        <taxon>Eukaryota</taxon>
        <taxon>Metazoa</taxon>
        <taxon>Spiralia</taxon>
        <taxon>Lophotrochozoa</taxon>
        <taxon>Mesozoa</taxon>
        <taxon>Orthonectida</taxon>
        <taxon>Rhopaluridae</taxon>
        <taxon>Intoshia</taxon>
    </lineage>
</organism>
<dbReference type="Proteomes" id="UP000078046">
    <property type="component" value="Unassembled WGS sequence"/>
</dbReference>
<proteinExistence type="predicted"/>
<evidence type="ECO:0000313" key="2">
    <source>
        <dbReference type="Proteomes" id="UP000078046"/>
    </source>
</evidence>
<comment type="caution">
    <text evidence="1">The sequence shown here is derived from an EMBL/GenBank/DDBJ whole genome shotgun (WGS) entry which is preliminary data.</text>
</comment>
<accession>A0A177AVT8</accession>
<dbReference type="AlphaFoldDB" id="A0A177AVT8"/>
<sequence>KFSLQVDETTIHNQALLLAYVRFIYQNDIRAEILFLRSLPEKTCE</sequence>
<keyword evidence="2" id="KW-1185">Reference proteome</keyword>
<reference evidence="1 2" key="1">
    <citation type="submission" date="2016-04" db="EMBL/GenBank/DDBJ databases">
        <title>The genome of Intoshia linei affirms orthonectids as highly simplified spiralians.</title>
        <authorList>
            <person name="Mikhailov K.V."/>
            <person name="Slusarev G.S."/>
            <person name="Nikitin M.A."/>
            <person name="Logacheva M.D."/>
            <person name="Penin A."/>
            <person name="Aleoshin V."/>
            <person name="Panchin Y.V."/>
        </authorList>
    </citation>
    <scope>NUCLEOTIDE SEQUENCE [LARGE SCALE GENOMIC DNA]</scope>
    <source>
        <strain evidence="1">Intl2013</strain>
        <tissue evidence="1">Whole animal</tissue>
    </source>
</reference>
<evidence type="ECO:0000313" key="1">
    <source>
        <dbReference type="EMBL" id="OAF66138.1"/>
    </source>
</evidence>
<dbReference type="OrthoDB" id="1101576at2759"/>
<feature type="non-terminal residue" evidence="1">
    <location>
        <position position="1"/>
    </location>
</feature>
<dbReference type="EMBL" id="LWCA01001023">
    <property type="protein sequence ID" value="OAF66138.1"/>
    <property type="molecule type" value="Genomic_DNA"/>
</dbReference>
<protein>
    <submittedName>
        <fullName evidence="1">Uncharacterized protein</fullName>
    </submittedName>
</protein>
<gene>
    <name evidence="1" type="ORF">A3Q56_06135</name>
</gene>
<name>A0A177AVT8_9BILA</name>